<accession>A0A6G0YGY5</accession>
<sequence>MSTKDLGLIVRKIKRQTNICTICESQLVDENNESISLLLKIKNKDRLINPSADVQKICLATEHIAPYAKMHTCGYVGHRAKKPCPITLLTTVSNNFRLSYLDSLSSFGQVLITLVKC</sequence>
<dbReference type="Proteomes" id="UP000478052">
    <property type="component" value="Unassembled WGS sequence"/>
</dbReference>
<dbReference type="AlphaFoldDB" id="A0A6G0YGY5"/>
<evidence type="ECO:0000313" key="2">
    <source>
        <dbReference type="Proteomes" id="UP000478052"/>
    </source>
</evidence>
<comment type="caution">
    <text evidence="1">The sequence shown here is derived from an EMBL/GenBank/DDBJ whole genome shotgun (WGS) entry which is preliminary data.</text>
</comment>
<keyword evidence="2" id="KW-1185">Reference proteome</keyword>
<name>A0A6G0YGY5_APHCR</name>
<gene>
    <name evidence="1" type="ORF">FWK35_00030971</name>
</gene>
<organism evidence="1 2">
    <name type="scientific">Aphis craccivora</name>
    <name type="common">Cowpea aphid</name>
    <dbReference type="NCBI Taxonomy" id="307492"/>
    <lineage>
        <taxon>Eukaryota</taxon>
        <taxon>Metazoa</taxon>
        <taxon>Ecdysozoa</taxon>
        <taxon>Arthropoda</taxon>
        <taxon>Hexapoda</taxon>
        <taxon>Insecta</taxon>
        <taxon>Pterygota</taxon>
        <taxon>Neoptera</taxon>
        <taxon>Paraneoptera</taxon>
        <taxon>Hemiptera</taxon>
        <taxon>Sternorrhyncha</taxon>
        <taxon>Aphidomorpha</taxon>
        <taxon>Aphidoidea</taxon>
        <taxon>Aphididae</taxon>
        <taxon>Aphidini</taxon>
        <taxon>Aphis</taxon>
        <taxon>Aphis</taxon>
    </lineage>
</organism>
<dbReference type="EMBL" id="VUJU01004111">
    <property type="protein sequence ID" value="KAF0755536.1"/>
    <property type="molecule type" value="Genomic_DNA"/>
</dbReference>
<proteinExistence type="predicted"/>
<protein>
    <submittedName>
        <fullName evidence="1">THAP-type domain-containing protein</fullName>
    </submittedName>
</protein>
<reference evidence="1 2" key="1">
    <citation type="submission" date="2019-08" db="EMBL/GenBank/DDBJ databases">
        <title>Whole genome of Aphis craccivora.</title>
        <authorList>
            <person name="Voronova N.V."/>
            <person name="Shulinski R.S."/>
            <person name="Bandarenka Y.V."/>
            <person name="Zhorov D.G."/>
            <person name="Warner D."/>
        </authorList>
    </citation>
    <scope>NUCLEOTIDE SEQUENCE [LARGE SCALE GENOMIC DNA]</scope>
    <source>
        <strain evidence="1">180601</strain>
        <tissue evidence="1">Whole Body</tissue>
    </source>
</reference>
<evidence type="ECO:0000313" key="1">
    <source>
        <dbReference type="EMBL" id="KAF0755536.1"/>
    </source>
</evidence>